<dbReference type="Proteomes" id="UP000335636">
    <property type="component" value="Unassembled WGS sequence"/>
</dbReference>
<dbReference type="PANTHER" id="PTHR47083">
    <property type="entry name" value="TESTIS-EXPRESSED PROTEIN 11"/>
    <property type="match status" value="1"/>
</dbReference>
<evidence type="ECO:0000313" key="1">
    <source>
        <dbReference type="EMBL" id="VTJ77709.1"/>
    </source>
</evidence>
<dbReference type="GO" id="GO:0007130">
    <property type="term" value="P:synaptonemal complex assembly"/>
    <property type="evidence" value="ECO:0007669"/>
    <property type="project" value="TreeGrafter"/>
</dbReference>
<comment type="caution">
    <text evidence="1">The sequence shown here is derived from an EMBL/GenBank/DDBJ whole genome shotgun (WGS) entry which is preliminary data.</text>
</comment>
<dbReference type="InterPro" id="IPR042861">
    <property type="entry name" value="TEX11"/>
</dbReference>
<dbReference type="AlphaFoldDB" id="A0A5E4C965"/>
<dbReference type="GO" id="GO:0000801">
    <property type="term" value="C:central element"/>
    <property type="evidence" value="ECO:0007669"/>
    <property type="project" value="TreeGrafter"/>
</dbReference>
<dbReference type="GO" id="GO:0007131">
    <property type="term" value="P:reciprocal meiotic recombination"/>
    <property type="evidence" value="ECO:0007669"/>
    <property type="project" value="TreeGrafter"/>
</dbReference>
<keyword evidence="2" id="KW-1185">Reference proteome</keyword>
<gene>
    <name evidence="1" type="ORF">MONAX_5E011966</name>
</gene>
<protein>
    <submittedName>
        <fullName evidence="1">Uncharacterized protein</fullName>
    </submittedName>
</protein>
<dbReference type="PANTHER" id="PTHR47083:SF1">
    <property type="entry name" value="TESTIS-EXPRESSED PROTEIN 11"/>
    <property type="match status" value="1"/>
</dbReference>
<accession>A0A5E4C965</accession>
<dbReference type="EMBL" id="CABDUW010000992">
    <property type="protein sequence ID" value="VTJ77709.1"/>
    <property type="molecule type" value="Genomic_DNA"/>
</dbReference>
<name>A0A5E4C965_MARMO</name>
<proteinExistence type="predicted"/>
<organism evidence="1 2">
    <name type="scientific">Marmota monax</name>
    <name type="common">Woodchuck</name>
    <dbReference type="NCBI Taxonomy" id="9995"/>
    <lineage>
        <taxon>Eukaryota</taxon>
        <taxon>Metazoa</taxon>
        <taxon>Chordata</taxon>
        <taxon>Craniata</taxon>
        <taxon>Vertebrata</taxon>
        <taxon>Euteleostomi</taxon>
        <taxon>Mammalia</taxon>
        <taxon>Eutheria</taxon>
        <taxon>Euarchontoglires</taxon>
        <taxon>Glires</taxon>
        <taxon>Rodentia</taxon>
        <taxon>Sciuromorpha</taxon>
        <taxon>Sciuridae</taxon>
        <taxon>Xerinae</taxon>
        <taxon>Marmotini</taxon>
        <taxon>Marmota</taxon>
    </lineage>
</organism>
<sequence length="67" mass="7601">MNMRTGKGWVDVGNALIADEFFQAAMAGLEQLYVKLVQRSYSEDHLIMQKTAVENDLFKVLSYQAES</sequence>
<feature type="non-terminal residue" evidence="1">
    <location>
        <position position="67"/>
    </location>
</feature>
<evidence type="ECO:0000313" key="2">
    <source>
        <dbReference type="Proteomes" id="UP000335636"/>
    </source>
</evidence>
<reference evidence="1" key="1">
    <citation type="submission" date="2019-04" db="EMBL/GenBank/DDBJ databases">
        <authorList>
            <person name="Alioto T."/>
            <person name="Alioto T."/>
        </authorList>
    </citation>
    <scope>NUCLEOTIDE SEQUENCE [LARGE SCALE GENOMIC DNA]</scope>
</reference>
<dbReference type="GO" id="GO:0007060">
    <property type="term" value="P:male meiosis chromosome segregation"/>
    <property type="evidence" value="ECO:0007669"/>
    <property type="project" value="TreeGrafter"/>
</dbReference>